<dbReference type="GO" id="GO:1902201">
    <property type="term" value="P:negative regulation of bacterial-type flagellum-dependent cell motility"/>
    <property type="evidence" value="ECO:0007669"/>
    <property type="project" value="TreeGrafter"/>
</dbReference>
<dbReference type="Proteomes" id="UP000553963">
    <property type="component" value="Unassembled WGS sequence"/>
</dbReference>
<dbReference type="InterPro" id="IPR000160">
    <property type="entry name" value="GGDEF_dom"/>
</dbReference>
<dbReference type="InterPro" id="IPR050469">
    <property type="entry name" value="Diguanylate_Cyclase"/>
</dbReference>
<evidence type="ECO:0000256" key="1">
    <source>
        <dbReference type="ARBA" id="ARBA00012528"/>
    </source>
</evidence>
<dbReference type="FunFam" id="3.30.70.270:FF:000001">
    <property type="entry name" value="Diguanylate cyclase domain protein"/>
    <property type="match status" value="1"/>
</dbReference>
<evidence type="ECO:0000259" key="4">
    <source>
        <dbReference type="PROSITE" id="PS50887"/>
    </source>
</evidence>
<evidence type="ECO:0000256" key="2">
    <source>
        <dbReference type="ARBA" id="ARBA00034247"/>
    </source>
</evidence>
<protein>
    <recommendedName>
        <fullName evidence="1">diguanylate cyclase</fullName>
        <ecNumber evidence="1">2.7.7.65</ecNumber>
    </recommendedName>
</protein>
<dbReference type="GO" id="GO:0005886">
    <property type="term" value="C:plasma membrane"/>
    <property type="evidence" value="ECO:0007669"/>
    <property type="project" value="TreeGrafter"/>
</dbReference>
<dbReference type="PANTHER" id="PTHR45138:SF9">
    <property type="entry name" value="DIGUANYLATE CYCLASE DGCM-RELATED"/>
    <property type="match status" value="1"/>
</dbReference>
<evidence type="ECO:0000313" key="5">
    <source>
        <dbReference type="EMBL" id="MBB3929146.1"/>
    </source>
</evidence>
<accession>A0A840AKY6</accession>
<dbReference type="CDD" id="cd01949">
    <property type="entry name" value="GGDEF"/>
    <property type="match status" value="1"/>
</dbReference>
<dbReference type="SMART" id="SM00267">
    <property type="entry name" value="GGDEF"/>
    <property type="match status" value="1"/>
</dbReference>
<dbReference type="AlphaFoldDB" id="A0A840AKY6"/>
<dbReference type="InterPro" id="IPR043128">
    <property type="entry name" value="Rev_trsase/Diguanyl_cyclase"/>
</dbReference>
<dbReference type="InterPro" id="IPR029787">
    <property type="entry name" value="Nucleotide_cyclase"/>
</dbReference>
<dbReference type="NCBIfam" id="TIGR00254">
    <property type="entry name" value="GGDEF"/>
    <property type="match status" value="1"/>
</dbReference>
<organism evidence="5 6">
    <name type="scientific">Kaistia hirudinis</name>
    <dbReference type="NCBI Taxonomy" id="1293440"/>
    <lineage>
        <taxon>Bacteria</taxon>
        <taxon>Pseudomonadati</taxon>
        <taxon>Pseudomonadota</taxon>
        <taxon>Alphaproteobacteria</taxon>
        <taxon>Hyphomicrobiales</taxon>
        <taxon>Kaistiaceae</taxon>
        <taxon>Kaistia</taxon>
    </lineage>
</organism>
<evidence type="ECO:0000256" key="3">
    <source>
        <dbReference type="SAM" id="Coils"/>
    </source>
</evidence>
<feature type="coiled-coil region" evidence="3">
    <location>
        <begin position="135"/>
        <end position="169"/>
    </location>
</feature>
<sequence>MTKRREHRRTIGIAEAALDHLKTHELPATPRNFEFWYAYSAGFNRSLNRAVNAVLEAKGRITLDDVQRLHEVFLSSEHIGDRIEEIGGTASREIAALSEGIEQILAETAQYGAQLANTVAYLGSGASKGGSAAALHELIEATQRIEDRKRALEARLARSNAQFSALRTNIESIRYESICDPLTTLSVRRHFDLAIQRAVDEAGEQVVPLSLILTDIDHFKQFNDRYGHQTGDQVLRLVAQSAKQSIKSLDIACRYGGEEFAIILRDTTETQAVKVGERIRQAVMTRELVKRSTDEPLGHITISVGIATHRAGDTPQSMIERADACLYAAKRAGRNCVVSESMPIAGVARDVA</sequence>
<dbReference type="GO" id="GO:0043709">
    <property type="term" value="P:cell adhesion involved in single-species biofilm formation"/>
    <property type="evidence" value="ECO:0007669"/>
    <property type="project" value="TreeGrafter"/>
</dbReference>
<dbReference type="PROSITE" id="PS50887">
    <property type="entry name" value="GGDEF"/>
    <property type="match status" value="1"/>
</dbReference>
<name>A0A840AKY6_9HYPH</name>
<dbReference type="Pfam" id="PF00990">
    <property type="entry name" value="GGDEF"/>
    <property type="match status" value="1"/>
</dbReference>
<dbReference type="Gene3D" id="3.30.70.270">
    <property type="match status" value="1"/>
</dbReference>
<dbReference type="PANTHER" id="PTHR45138">
    <property type="entry name" value="REGULATORY COMPONENTS OF SENSORY TRANSDUCTION SYSTEM"/>
    <property type="match status" value="1"/>
</dbReference>
<reference evidence="5 6" key="1">
    <citation type="submission" date="2020-08" db="EMBL/GenBank/DDBJ databases">
        <title>Genomic Encyclopedia of Type Strains, Phase IV (KMG-IV): sequencing the most valuable type-strain genomes for metagenomic binning, comparative biology and taxonomic classification.</title>
        <authorList>
            <person name="Goeker M."/>
        </authorList>
    </citation>
    <scope>NUCLEOTIDE SEQUENCE [LARGE SCALE GENOMIC DNA]</scope>
    <source>
        <strain evidence="5 6">DSM 25966</strain>
    </source>
</reference>
<comment type="catalytic activity">
    <reaction evidence="2">
        <text>2 GTP = 3',3'-c-di-GMP + 2 diphosphate</text>
        <dbReference type="Rhea" id="RHEA:24898"/>
        <dbReference type="ChEBI" id="CHEBI:33019"/>
        <dbReference type="ChEBI" id="CHEBI:37565"/>
        <dbReference type="ChEBI" id="CHEBI:58805"/>
        <dbReference type="EC" id="2.7.7.65"/>
    </reaction>
</comment>
<keyword evidence="6" id="KW-1185">Reference proteome</keyword>
<dbReference type="RefSeq" id="WP_183396836.1">
    <property type="nucleotide sequence ID" value="NZ_JACIDS010000001.1"/>
</dbReference>
<evidence type="ECO:0000313" key="6">
    <source>
        <dbReference type="Proteomes" id="UP000553963"/>
    </source>
</evidence>
<dbReference type="EMBL" id="JACIDS010000001">
    <property type="protein sequence ID" value="MBB3929146.1"/>
    <property type="molecule type" value="Genomic_DNA"/>
</dbReference>
<dbReference type="SUPFAM" id="SSF55073">
    <property type="entry name" value="Nucleotide cyclase"/>
    <property type="match status" value="1"/>
</dbReference>
<gene>
    <name evidence="5" type="ORF">GGR25_000165</name>
</gene>
<comment type="caution">
    <text evidence="5">The sequence shown here is derived from an EMBL/GenBank/DDBJ whole genome shotgun (WGS) entry which is preliminary data.</text>
</comment>
<dbReference type="EC" id="2.7.7.65" evidence="1"/>
<proteinExistence type="predicted"/>
<dbReference type="GO" id="GO:0052621">
    <property type="term" value="F:diguanylate cyclase activity"/>
    <property type="evidence" value="ECO:0007669"/>
    <property type="project" value="UniProtKB-EC"/>
</dbReference>
<feature type="domain" description="GGDEF" evidence="4">
    <location>
        <begin position="207"/>
        <end position="342"/>
    </location>
</feature>
<keyword evidence="3" id="KW-0175">Coiled coil</keyword>